<evidence type="ECO:0000313" key="7">
    <source>
        <dbReference type="EMBL" id="CAI8584915.1"/>
    </source>
</evidence>
<evidence type="ECO:0000256" key="1">
    <source>
        <dbReference type="ARBA" id="ARBA00008056"/>
    </source>
</evidence>
<reference evidence="7 8" key="1">
    <citation type="submission" date="2023-01" db="EMBL/GenBank/DDBJ databases">
        <authorList>
            <person name="Kreplak J."/>
        </authorList>
    </citation>
    <scope>NUCLEOTIDE SEQUENCE [LARGE SCALE GENOMIC DNA]</scope>
</reference>
<keyword evidence="8" id="KW-1185">Reference proteome</keyword>
<evidence type="ECO:0000256" key="2">
    <source>
        <dbReference type="ARBA" id="ARBA00022723"/>
    </source>
</evidence>
<dbReference type="InterPro" id="IPR026992">
    <property type="entry name" value="DIOX_N"/>
</dbReference>
<organism evidence="7 8">
    <name type="scientific">Vicia faba</name>
    <name type="common">Broad bean</name>
    <name type="synonym">Faba vulgaris</name>
    <dbReference type="NCBI Taxonomy" id="3906"/>
    <lineage>
        <taxon>Eukaryota</taxon>
        <taxon>Viridiplantae</taxon>
        <taxon>Streptophyta</taxon>
        <taxon>Embryophyta</taxon>
        <taxon>Tracheophyta</taxon>
        <taxon>Spermatophyta</taxon>
        <taxon>Magnoliopsida</taxon>
        <taxon>eudicotyledons</taxon>
        <taxon>Gunneridae</taxon>
        <taxon>Pentapetalae</taxon>
        <taxon>rosids</taxon>
        <taxon>fabids</taxon>
        <taxon>Fabales</taxon>
        <taxon>Fabaceae</taxon>
        <taxon>Papilionoideae</taxon>
        <taxon>50 kb inversion clade</taxon>
        <taxon>NPAAA clade</taxon>
        <taxon>Hologalegina</taxon>
        <taxon>IRL clade</taxon>
        <taxon>Fabeae</taxon>
        <taxon>Vicia</taxon>
    </lineage>
</organism>
<protein>
    <recommendedName>
        <fullName evidence="6">Fe2OG dioxygenase domain-containing protein</fullName>
    </recommendedName>
</protein>
<dbReference type="InterPro" id="IPR027443">
    <property type="entry name" value="IPNS-like_sf"/>
</dbReference>
<dbReference type="SUPFAM" id="SSF51197">
    <property type="entry name" value="Clavaminate synthase-like"/>
    <property type="match status" value="1"/>
</dbReference>
<evidence type="ECO:0000256" key="5">
    <source>
        <dbReference type="RuleBase" id="RU003682"/>
    </source>
</evidence>
<dbReference type="InterPro" id="IPR050295">
    <property type="entry name" value="Plant_2OG-oxidoreductases"/>
</dbReference>
<dbReference type="InterPro" id="IPR044861">
    <property type="entry name" value="IPNS-like_FE2OG_OXY"/>
</dbReference>
<keyword evidence="5" id="KW-0560">Oxidoreductase</keyword>
<keyword evidence="3" id="KW-0847">Vitamin C</keyword>
<dbReference type="InterPro" id="IPR005123">
    <property type="entry name" value="Oxoglu/Fe-dep_dioxygenase_dom"/>
</dbReference>
<dbReference type="GO" id="GO:0046872">
    <property type="term" value="F:metal ion binding"/>
    <property type="evidence" value="ECO:0007669"/>
    <property type="project" value="UniProtKB-KW"/>
</dbReference>
<evidence type="ECO:0000313" key="8">
    <source>
        <dbReference type="Proteomes" id="UP001157006"/>
    </source>
</evidence>
<evidence type="ECO:0000259" key="6">
    <source>
        <dbReference type="PROSITE" id="PS51471"/>
    </source>
</evidence>
<accession>A0AAV0YFY1</accession>
<evidence type="ECO:0000256" key="4">
    <source>
        <dbReference type="ARBA" id="ARBA00023004"/>
    </source>
</evidence>
<dbReference type="PANTHER" id="PTHR47991">
    <property type="entry name" value="OXOGLUTARATE/IRON-DEPENDENT DIOXYGENASE"/>
    <property type="match status" value="1"/>
</dbReference>
<dbReference type="Gene3D" id="2.60.120.330">
    <property type="entry name" value="B-lactam Antibiotic, Isopenicillin N Synthase, Chain"/>
    <property type="match status" value="1"/>
</dbReference>
<feature type="domain" description="Fe2OG dioxygenase" evidence="6">
    <location>
        <begin position="192"/>
        <end position="293"/>
    </location>
</feature>
<gene>
    <name evidence="7" type="ORF">VFH_U099640</name>
</gene>
<dbReference type="GO" id="GO:0016491">
    <property type="term" value="F:oxidoreductase activity"/>
    <property type="evidence" value="ECO:0007669"/>
    <property type="project" value="UniProtKB-KW"/>
</dbReference>
<evidence type="ECO:0000256" key="3">
    <source>
        <dbReference type="ARBA" id="ARBA00022896"/>
    </source>
</evidence>
<name>A0AAV0YFY1_VICFA</name>
<dbReference type="EMBL" id="CATIWC010002591">
    <property type="protein sequence ID" value="CAI8584915.1"/>
    <property type="molecule type" value="Genomic_DNA"/>
</dbReference>
<dbReference type="Proteomes" id="UP001157006">
    <property type="component" value="Unassembled WGS sequence"/>
</dbReference>
<dbReference type="Pfam" id="PF03171">
    <property type="entry name" value="2OG-FeII_Oxy"/>
    <property type="match status" value="1"/>
</dbReference>
<dbReference type="GO" id="GO:0031418">
    <property type="term" value="F:L-ascorbic acid binding"/>
    <property type="evidence" value="ECO:0007669"/>
    <property type="project" value="UniProtKB-KW"/>
</dbReference>
<dbReference type="AlphaFoldDB" id="A0AAV0YFY1"/>
<dbReference type="PROSITE" id="PS51471">
    <property type="entry name" value="FE2OG_OXY"/>
    <property type="match status" value="1"/>
</dbReference>
<proteinExistence type="inferred from homology"/>
<comment type="similarity">
    <text evidence="1 5">Belongs to the iron/ascorbate-dependent oxidoreductase family.</text>
</comment>
<keyword evidence="2 5" id="KW-0479">Metal-binding</keyword>
<dbReference type="Pfam" id="PF14226">
    <property type="entry name" value="DIOX_N"/>
    <property type="match status" value="1"/>
</dbReference>
<sequence length="339" mass="38347">METMDQRLVSTWSNVNSSVPLSFVQPPECRPGKVTNPSTKTIPLIDLGGHDHAHTITQVLKASQEYGFFQVINHGISKDLVEETLNIFKEFHAMPAKEKVNECSKDPNGINCKIYASSENYKKDAIQYWKDTLTHPCSPSGEFMEFWPQKPPKYREIVGKYTQELNKLGHEILEMLCKGLGLKPDLFIGELSENPIVLAHHYPPCPDPSLTLGLAKHRDPTLITLLLQDQEVHGLQVLKDNEWIPVEPILNAFVVNIGLILQIITNGRLIGAEHRVVTNSISARTSVAYFIYPSFSRMIEPAQELVDEITPPIYKSMSFGEFRKNFYEKGPKIEQVLHS</sequence>
<keyword evidence="4 5" id="KW-0408">Iron</keyword>
<comment type="caution">
    <text evidence="7">The sequence shown here is derived from an EMBL/GenBank/DDBJ whole genome shotgun (WGS) entry which is preliminary data.</text>
</comment>